<dbReference type="Pfam" id="PF14346">
    <property type="entry name" value="DUF4398"/>
    <property type="match status" value="1"/>
</dbReference>
<keyword evidence="1" id="KW-0732">Signal</keyword>
<evidence type="ECO:0000313" key="4">
    <source>
        <dbReference type="Proteomes" id="UP000676649"/>
    </source>
</evidence>
<dbReference type="PROSITE" id="PS51257">
    <property type="entry name" value="PROKAR_LIPOPROTEIN"/>
    <property type="match status" value="1"/>
</dbReference>
<feature type="signal peptide" evidence="1">
    <location>
        <begin position="1"/>
        <end position="30"/>
    </location>
</feature>
<gene>
    <name evidence="3" type="ORF">KEF85_08100</name>
</gene>
<feature type="chain" id="PRO_5037731707" evidence="1">
    <location>
        <begin position="31"/>
        <end position="130"/>
    </location>
</feature>
<evidence type="ECO:0000259" key="2">
    <source>
        <dbReference type="Pfam" id="PF14346"/>
    </source>
</evidence>
<reference evidence="3" key="1">
    <citation type="submission" date="2021-04" db="EMBL/GenBank/DDBJ databases">
        <title>Draft genome sequence data of methanotrophic Methylovulum sp. strain S1L and Methylomonas sp. strain S2AM isolated from boreal lake water columns.</title>
        <authorList>
            <person name="Rissanen A.J."/>
            <person name="Mangayil R."/>
            <person name="Svenning M.M."/>
            <person name="Khanongnuch R."/>
        </authorList>
    </citation>
    <scope>NUCLEOTIDE SEQUENCE</scope>
    <source>
        <strain evidence="3">S2AM</strain>
    </source>
</reference>
<dbReference type="EMBL" id="CP073754">
    <property type="protein sequence ID" value="QWF72393.1"/>
    <property type="molecule type" value="Genomic_DNA"/>
</dbReference>
<evidence type="ECO:0000256" key="1">
    <source>
        <dbReference type="SAM" id="SignalP"/>
    </source>
</evidence>
<evidence type="ECO:0000313" key="3">
    <source>
        <dbReference type="EMBL" id="QWF72393.1"/>
    </source>
</evidence>
<dbReference type="AlphaFoldDB" id="A0A975RBG7"/>
<dbReference type="Gene3D" id="1.20.1270.390">
    <property type="match status" value="1"/>
</dbReference>
<dbReference type="InterPro" id="IPR025511">
    <property type="entry name" value="DUF4398"/>
</dbReference>
<sequence>MNTFYRFRSTQWLQILGVSVSAVLLTAACANNPPPTEQIAVAKAAVNNASAAGATEFAPLPLRYAQDKMEAAEHAMDKEDYHVARLLAEEAEVDALLSTATARSVKAQKAVSQLQQDNTVLRQEIDRKTQ</sequence>
<dbReference type="RefSeq" id="WP_215584829.1">
    <property type="nucleotide sequence ID" value="NZ_CP073754.1"/>
</dbReference>
<dbReference type="Proteomes" id="UP000676649">
    <property type="component" value="Chromosome"/>
</dbReference>
<feature type="domain" description="DUF4398" evidence="2">
    <location>
        <begin position="37"/>
        <end position="113"/>
    </location>
</feature>
<proteinExistence type="predicted"/>
<keyword evidence="4" id="KW-1185">Reference proteome</keyword>
<name>A0A975RBG7_9GAMM</name>
<organism evidence="3 4">
    <name type="scientific">Methylomonas paludis</name>
    <dbReference type="NCBI Taxonomy" id="1173101"/>
    <lineage>
        <taxon>Bacteria</taxon>
        <taxon>Pseudomonadati</taxon>
        <taxon>Pseudomonadota</taxon>
        <taxon>Gammaproteobacteria</taxon>
        <taxon>Methylococcales</taxon>
        <taxon>Methylococcaceae</taxon>
        <taxon>Methylomonas</taxon>
    </lineage>
</organism>
<dbReference type="KEGG" id="mpad:KEF85_08100"/>
<protein>
    <submittedName>
        <fullName evidence="3">DUF4398 domain-containing protein</fullName>
    </submittedName>
</protein>
<accession>A0A975RBG7</accession>